<feature type="non-terminal residue" evidence="2">
    <location>
        <position position="1"/>
    </location>
</feature>
<dbReference type="EMBL" id="JAAFOW010000715">
    <property type="protein sequence ID" value="KAF5264569.1"/>
    <property type="molecule type" value="Genomic_DNA"/>
</dbReference>
<feature type="region of interest" description="Disordered" evidence="1">
    <location>
        <begin position="27"/>
        <end position="144"/>
    </location>
</feature>
<feature type="region of interest" description="Disordered" evidence="1">
    <location>
        <begin position="158"/>
        <end position="219"/>
    </location>
</feature>
<evidence type="ECO:0000256" key="1">
    <source>
        <dbReference type="SAM" id="MobiDB-lite"/>
    </source>
</evidence>
<evidence type="ECO:0000313" key="3">
    <source>
        <dbReference type="Proteomes" id="UP000558688"/>
    </source>
</evidence>
<comment type="caution">
    <text evidence="2">The sequence shown here is derived from an EMBL/GenBank/DDBJ whole genome shotgun (WGS) entry which is preliminary data.</text>
</comment>
<feature type="compositionally biased region" description="Basic residues" evidence="1">
    <location>
        <begin position="40"/>
        <end position="49"/>
    </location>
</feature>
<feature type="compositionally biased region" description="Pro residues" evidence="1">
    <location>
        <begin position="106"/>
        <end position="118"/>
    </location>
</feature>
<name>A0A8H5AG17_FUSOX</name>
<dbReference type="AlphaFoldDB" id="A0A8H5AG17"/>
<reference evidence="2" key="1">
    <citation type="submission" date="2020-02" db="EMBL/GenBank/DDBJ databases">
        <title>Identification and distribution of gene clusters putatively required for synthesis of sphingolipid metabolism inhibitors in phylogenetically diverse species of the filamentous fungus Fusarium.</title>
        <authorList>
            <person name="Kim H.-S."/>
            <person name="Busman M."/>
            <person name="Brown D.W."/>
            <person name="Divon H."/>
            <person name="Uhlig S."/>
            <person name="Proctor R.H."/>
        </authorList>
    </citation>
    <scope>NUCLEOTIDE SEQUENCE [LARGE SCALE GENOMIC DNA]</scope>
    <source>
        <strain evidence="2">NRRL 39464</strain>
    </source>
</reference>
<protein>
    <submittedName>
        <fullName evidence="2">Uncharacterized protein</fullName>
    </submittedName>
</protein>
<gene>
    <name evidence="2" type="ORF">FOXYS1_4645</name>
</gene>
<proteinExistence type="predicted"/>
<dbReference type="Proteomes" id="UP000558688">
    <property type="component" value="Unassembled WGS sequence"/>
</dbReference>
<feature type="compositionally biased region" description="Polar residues" evidence="1">
    <location>
        <begin position="121"/>
        <end position="133"/>
    </location>
</feature>
<sequence>MEATMQTVPSLVGTGTAIAAAASGLVFGQPTTEPNSFSHPTRRPSHSRRVSIDREPSKQSQSPGDFASTRPATSNTAASALGASHYHTLPRPTTASRPPLSRYQRPPMPQTQSTPPPLALSRNSSFVRQTDSPTIIPESRDSISSNGSWIRRLSIRPLSRHESTRSSIGPDAPSIFSHGSAAPILRNPTTATLPPNKLVKRSTSTRIDPDPLPRRRAKSHLQILPVLRRPLMARS</sequence>
<evidence type="ECO:0000313" key="2">
    <source>
        <dbReference type="EMBL" id="KAF5264569.1"/>
    </source>
</evidence>
<accession>A0A8H5AG17</accession>
<organism evidence="2 3">
    <name type="scientific">Fusarium oxysporum</name>
    <name type="common">Fusarium vascular wilt</name>
    <dbReference type="NCBI Taxonomy" id="5507"/>
    <lineage>
        <taxon>Eukaryota</taxon>
        <taxon>Fungi</taxon>
        <taxon>Dikarya</taxon>
        <taxon>Ascomycota</taxon>
        <taxon>Pezizomycotina</taxon>
        <taxon>Sordariomycetes</taxon>
        <taxon>Hypocreomycetidae</taxon>
        <taxon>Hypocreales</taxon>
        <taxon>Nectriaceae</taxon>
        <taxon>Fusarium</taxon>
        <taxon>Fusarium oxysporum species complex</taxon>
    </lineage>
</organism>